<dbReference type="GO" id="GO:0016763">
    <property type="term" value="F:pentosyltransferase activity"/>
    <property type="evidence" value="ECO:0007669"/>
    <property type="project" value="TreeGrafter"/>
</dbReference>
<evidence type="ECO:0000256" key="4">
    <source>
        <dbReference type="ARBA" id="ARBA00022679"/>
    </source>
</evidence>
<feature type="transmembrane region" description="Helical" evidence="8">
    <location>
        <begin position="331"/>
        <end position="348"/>
    </location>
</feature>
<evidence type="ECO:0000256" key="5">
    <source>
        <dbReference type="ARBA" id="ARBA00022692"/>
    </source>
</evidence>
<evidence type="ECO:0000256" key="6">
    <source>
        <dbReference type="ARBA" id="ARBA00022989"/>
    </source>
</evidence>
<gene>
    <name evidence="10" type="ORF">UR21_C0017G0015</name>
</gene>
<evidence type="ECO:0000256" key="3">
    <source>
        <dbReference type="ARBA" id="ARBA00022676"/>
    </source>
</evidence>
<keyword evidence="4 10" id="KW-0808">Transferase</keyword>
<comment type="caution">
    <text evidence="10">The sequence shown here is derived from an EMBL/GenBank/DDBJ whole genome shotgun (WGS) entry which is preliminary data.</text>
</comment>
<dbReference type="EMBL" id="LBOI01000017">
    <property type="protein sequence ID" value="KKP31057.1"/>
    <property type="molecule type" value="Genomic_DNA"/>
</dbReference>
<name>A0A0G0BJ37_9BACT</name>
<evidence type="ECO:0000256" key="1">
    <source>
        <dbReference type="ARBA" id="ARBA00004651"/>
    </source>
</evidence>
<keyword evidence="6 8" id="KW-1133">Transmembrane helix</keyword>
<dbReference type="InterPro" id="IPR038731">
    <property type="entry name" value="RgtA/B/C-like"/>
</dbReference>
<evidence type="ECO:0000259" key="9">
    <source>
        <dbReference type="Pfam" id="PF13231"/>
    </source>
</evidence>
<feature type="domain" description="Glycosyltransferase RgtA/B/C/D-like" evidence="9">
    <location>
        <begin position="108"/>
        <end position="241"/>
    </location>
</feature>
<dbReference type="GO" id="GO:0009103">
    <property type="term" value="P:lipopolysaccharide biosynthetic process"/>
    <property type="evidence" value="ECO:0007669"/>
    <property type="project" value="UniProtKB-ARBA"/>
</dbReference>
<sequence length="474" mass="55102">MNNIFIRLKTLVKNEYFILSLIVLLGLIIRLYKINNPIADWHSWRQSDTSAVSRNFIKNGINMLYPTYDDISSIQSGIDNPKGLRMVEFPIYNAVHATAFSFVGFFNLETWGRLLSVLFALISACFLFLIGKKIYSSRIGLIASFFYLIIPYNIFFTRTVLPESLGVSFALSGMYFLICFSKKEDYLNLILSGILFSLSLLIKPFFIFYFIPFIPIFWWKVKLFKKLVIFSLITFLPLLLWRFWISNFPEGIPFFKWAFNGDRIRFHPAFFRWIFGERLGILILGTWGLVPFFGGIIAKFKNKFSLHFILGMFLYVTVVATANVRHDYYQIMTIPAISLMLSLGSIWLWKKSKIILFLSILIMMIIGWDKIKPFYQINHPELIEVGKIVDTKLPEDALIIAPYTGDTAFLYQMNRKGWPAIDASIDNIIERGADYYVSIDLGSKDTTDFEKRFVTLQKTSKYIILDLHKELVNK</sequence>
<feature type="transmembrane region" description="Helical" evidence="8">
    <location>
        <begin position="187"/>
        <end position="211"/>
    </location>
</feature>
<organism evidence="10 11">
    <name type="scientific">Candidatus Woesebacteria bacterium GW2011_GWC2_31_9</name>
    <dbReference type="NCBI Taxonomy" id="1618586"/>
    <lineage>
        <taxon>Bacteria</taxon>
        <taxon>Candidatus Woeseibacteriota</taxon>
    </lineage>
</organism>
<feature type="transmembrane region" description="Helical" evidence="8">
    <location>
        <begin position="304"/>
        <end position="324"/>
    </location>
</feature>
<keyword evidence="5 8" id="KW-0812">Transmembrane</keyword>
<evidence type="ECO:0000256" key="2">
    <source>
        <dbReference type="ARBA" id="ARBA00022475"/>
    </source>
</evidence>
<evidence type="ECO:0000313" key="10">
    <source>
        <dbReference type="EMBL" id="KKP31057.1"/>
    </source>
</evidence>
<proteinExistence type="predicted"/>
<dbReference type="GO" id="GO:0005886">
    <property type="term" value="C:plasma membrane"/>
    <property type="evidence" value="ECO:0007669"/>
    <property type="project" value="UniProtKB-SubCell"/>
</dbReference>
<feature type="transmembrane region" description="Helical" evidence="8">
    <location>
        <begin position="114"/>
        <end position="131"/>
    </location>
</feature>
<evidence type="ECO:0000313" key="11">
    <source>
        <dbReference type="Proteomes" id="UP000034803"/>
    </source>
</evidence>
<dbReference type="AlphaFoldDB" id="A0A0G0BJ37"/>
<comment type="subcellular location">
    <subcellularLocation>
        <location evidence="1">Cell membrane</location>
        <topology evidence="1">Multi-pass membrane protein</topology>
    </subcellularLocation>
</comment>
<keyword evidence="2" id="KW-1003">Cell membrane</keyword>
<keyword evidence="7 8" id="KW-0472">Membrane</keyword>
<dbReference type="PANTHER" id="PTHR33908">
    <property type="entry name" value="MANNOSYLTRANSFERASE YKCB-RELATED"/>
    <property type="match status" value="1"/>
</dbReference>
<feature type="transmembrane region" description="Helical" evidence="8">
    <location>
        <begin position="138"/>
        <end position="155"/>
    </location>
</feature>
<feature type="transmembrane region" description="Helical" evidence="8">
    <location>
        <begin position="223"/>
        <end position="245"/>
    </location>
</feature>
<accession>A0A0G0BJ37</accession>
<feature type="transmembrane region" description="Helical" evidence="8">
    <location>
        <begin position="354"/>
        <end position="371"/>
    </location>
</feature>
<evidence type="ECO:0000256" key="7">
    <source>
        <dbReference type="ARBA" id="ARBA00023136"/>
    </source>
</evidence>
<dbReference type="Pfam" id="PF13231">
    <property type="entry name" value="PMT_2"/>
    <property type="match status" value="1"/>
</dbReference>
<dbReference type="InterPro" id="IPR050297">
    <property type="entry name" value="LipidA_mod_glycosyltrf_83"/>
</dbReference>
<feature type="transmembrane region" description="Helical" evidence="8">
    <location>
        <begin position="279"/>
        <end position="298"/>
    </location>
</feature>
<protein>
    <submittedName>
        <fullName evidence="10">Glycosyl transferase family 39</fullName>
    </submittedName>
</protein>
<evidence type="ECO:0000256" key="8">
    <source>
        <dbReference type="SAM" id="Phobius"/>
    </source>
</evidence>
<dbReference type="PANTHER" id="PTHR33908:SF11">
    <property type="entry name" value="MEMBRANE PROTEIN"/>
    <property type="match status" value="1"/>
</dbReference>
<dbReference type="Proteomes" id="UP000034803">
    <property type="component" value="Unassembled WGS sequence"/>
</dbReference>
<keyword evidence="3" id="KW-0328">Glycosyltransferase</keyword>
<reference evidence="10 11" key="1">
    <citation type="journal article" date="2015" name="Nature">
        <title>rRNA introns, odd ribosomes, and small enigmatic genomes across a large radiation of phyla.</title>
        <authorList>
            <person name="Brown C.T."/>
            <person name="Hug L.A."/>
            <person name="Thomas B.C."/>
            <person name="Sharon I."/>
            <person name="Castelle C.J."/>
            <person name="Singh A."/>
            <person name="Wilkins M.J."/>
            <person name="Williams K.H."/>
            <person name="Banfield J.F."/>
        </authorList>
    </citation>
    <scope>NUCLEOTIDE SEQUENCE [LARGE SCALE GENOMIC DNA]</scope>
</reference>
<feature type="transmembrane region" description="Helical" evidence="8">
    <location>
        <begin position="16"/>
        <end position="32"/>
    </location>
</feature>